<protein>
    <recommendedName>
        <fullName evidence="2">NADAR domain-containing protein</fullName>
    </recommendedName>
</protein>
<dbReference type="Pfam" id="PF08719">
    <property type="entry name" value="NADAR"/>
    <property type="match status" value="1"/>
</dbReference>
<gene>
    <name evidence="3" type="ORF">MSPICULIGERA_LOCUS25700</name>
</gene>
<dbReference type="InterPro" id="IPR012816">
    <property type="entry name" value="NADAR"/>
</dbReference>
<comment type="caution">
    <text evidence="3">The sequence shown here is derived from an EMBL/GenBank/DDBJ whole genome shotgun (WGS) entry which is preliminary data.</text>
</comment>
<proteinExistence type="predicted"/>
<dbReference type="EMBL" id="CATQJA010002710">
    <property type="protein sequence ID" value="CAJ0587745.1"/>
    <property type="molecule type" value="Genomic_DNA"/>
</dbReference>
<feature type="region of interest" description="Disordered" evidence="1">
    <location>
        <begin position="819"/>
        <end position="885"/>
    </location>
</feature>
<name>A0AA36DIA9_9BILA</name>
<dbReference type="InterPro" id="IPR037238">
    <property type="entry name" value="YbiA-like_sf"/>
</dbReference>
<feature type="compositionally biased region" description="Acidic residues" evidence="1">
    <location>
        <begin position="875"/>
        <end position="885"/>
    </location>
</feature>
<feature type="non-terminal residue" evidence="3">
    <location>
        <position position="1"/>
    </location>
</feature>
<dbReference type="Gene3D" id="1.10.357.40">
    <property type="entry name" value="YbiA-like"/>
    <property type="match status" value="3"/>
</dbReference>
<dbReference type="AlphaFoldDB" id="A0AA36DIA9"/>
<keyword evidence="4" id="KW-1185">Reference proteome</keyword>
<evidence type="ECO:0000256" key="1">
    <source>
        <dbReference type="SAM" id="MobiDB-lite"/>
    </source>
</evidence>
<reference evidence="3" key="1">
    <citation type="submission" date="2023-06" db="EMBL/GenBank/DDBJ databases">
        <authorList>
            <person name="Delattre M."/>
        </authorList>
    </citation>
    <scope>NUCLEOTIDE SEQUENCE</scope>
    <source>
        <strain evidence="3">AF72</strain>
    </source>
</reference>
<dbReference type="Proteomes" id="UP001177023">
    <property type="component" value="Unassembled WGS sequence"/>
</dbReference>
<accession>A0AA36DIA9</accession>
<evidence type="ECO:0000259" key="2">
    <source>
        <dbReference type="Pfam" id="PF08719"/>
    </source>
</evidence>
<feature type="domain" description="NADAR" evidence="2">
    <location>
        <begin position="21"/>
        <end position="183"/>
    </location>
</feature>
<evidence type="ECO:0000313" key="3">
    <source>
        <dbReference type="EMBL" id="CAJ0587745.1"/>
    </source>
</evidence>
<organism evidence="3 4">
    <name type="scientific">Mesorhabditis spiculigera</name>
    <dbReference type="NCBI Taxonomy" id="96644"/>
    <lineage>
        <taxon>Eukaryota</taxon>
        <taxon>Metazoa</taxon>
        <taxon>Ecdysozoa</taxon>
        <taxon>Nematoda</taxon>
        <taxon>Chromadorea</taxon>
        <taxon>Rhabditida</taxon>
        <taxon>Rhabditina</taxon>
        <taxon>Rhabditomorpha</taxon>
        <taxon>Rhabditoidea</taxon>
        <taxon>Rhabditidae</taxon>
        <taxon>Mesorhabditinae</taxon>
        <taxon>Mesorhabditis</taxon>
    </lineage>
</organism>
<evidence type="ECO:0000313" key="4">
    <source>
        <dbReference type="Proteomes" id="UP001177023"/>
    </source>
</evidence>
<dbReference type="SUPFAM" id="SSF143990">
    <property type="entry name" value="YbiA-like"/>
    <property type="match status" value="3"/>
</dbReference>
<dbReference type="CDD" id="cd15457">
    <property type="entry name" value="NADAR"/>
    <property type="match status" value="3"/>
</dbReference>
<sequence length="885" mass="99908">MDGGKILVVGDETDILHCGYSHAITHEGRRYPSAEHYAQSMLLMQFKIDEAKILELLSCKSSEVRRHARLILLENIPDGQSWKTLADYMDSARQSFTMEGLRIRYQQDPEFKKALTATKDSLLIVCDKKDADYGIGMDEDAFIQLANKERLTAQGLDNMLKGHVRPPGIGANQLGTLLMWLRYEEREKGRNSKIYLPVNEVDGLSTDDDGSFLKLKCNDQIIYLKGIFRPLSNFYPLPMEIKGYRYRSVEHYAYEKLFNALDLDAKCVEKVVTTVNPCDLKTVAGKVLDGQKIDAEVLESKLAKLDRWRQSAMKQKFAKLEPLQHLLLSTGQSLLVDDAWSRDDWTCGATESGLQTIMAKDKVGIEQIIDWMCSTEPPKDVCHLQGNKCGILLMELREKFAASTPNRIPLTVPPVDPELLGKISPHIICFTGESVFSPFYPAQIRPEVGLPFLASPVHYVAQETTKYLAFKDSTAGYVNAAKSPIECWRRLYETIAGLGRGFERERVWFMEERQKLIREALRLLFEQHAPLLRALLETGDAFLAYCVRWSSLDAELTIGMRESDLRHWLHSVELDSKQLADLCAKPLAFRPPFLGGNHVGFILMELRTEFREKGASVWALPELILDTLTVLGSDSPTENLMADETFDVLDGETNGLPWANPLLLLAKHTKDAGLLEAARFKPPGRGLVSVDEPRIKEILAKIDGIRTGKTNARFIENLATEELRAVLAHLMARVRGKAEECKKTDSMSKVMMTDIQQLRKLRDEILVEPPKCTPPPPPPQQCRPRPVSEHREFFGTYHHRPTVRMSAGADRGINFSGDHWNQGRTPLARGRSHTPWVPKETREWTPLAPTPKTTHQQGPQGRPKQPIVITRGDDELSDGELLDSE</sequence>